<dbReference type="Proteomes" id="UP001367508">
    <property type="component" value="Unassembled WGS sequence"/>
</dbReference>
<dbReference type="EMBL" id="JAYMYQ010000001">
    <property type="protein sequence ID" value="KAK7359260.1"/>
    <property type="molecule type" value="Genomic_DNA"/>
</dbReference>
<proteinExistence type="predicted"/>
<reference evidence="2 3" key="1">
    <citation type="submission" date="2024-01" db="EMBL/GenBank/DDBJ databases">
        <title>The genomes of 5 underutilized Papilionoideae crops provide insights into root nodulation and disease resistanc.</title>
        <authorList>
            <person name="Jiang F."/>
        </authorList>
    </citation>
    <scope>NUCLEOTIDE SEQUENCE [LARGE SCALE GENOMIC DNA]</scope>
    <source>
        <strain evidence="2">LVBAO_FW01</strain>
        <tissue evidence="2">Leaves</tissue>
    </source>
</reference>
<dbReference type="InterPro" id="IPR008480">
    <property type="entry name" value="DUF761_pln"/>
</dbReference>
<gene>
    <name evidence="2" type="ORF">VNO77_01213</name>
</gene>
<comment type="caution">
    <text evidence="2">The sequence shown here is derived from an EMBL/GenBank/DDBJ whole genome shotgun (WGS) entry which is preliminary data.</text>
</comment>
<feature type="region of interest" description="Disordered" evidence="1">
    <location>
        <begin position="1"/>
        <end position="24"/>
    </location>
</feature>
<accession>A0AAN9MQS4</accession>
<evidence type="ECO:0000256" key="1">
    <source>
        <dbReference type="SAM" id="MobiDB-lite"/>
    </source>
</evidence>
<protein>
    <submittedName>
        <fullName evidence="2">Uncharacterized protein</fullName>
    </submittedName>
</protein>
<dbReference type="Pfam" id="PF05553">
    <property type="entry name" value="DUF761"/>
    <property type="match status" value="1"/>
</dbReference>
<organism evidence="2 3">
    <name type="scientific">Canavalia gladiata</name>
    <name type="common">Sword bean</name>
    <name type="synonym">Dolichos gladiatus</name>
    <dbReference type="NCBI Taxonomy" id="3824"/>
    <lineage>
        <taxon>Eukaryota</taxon>
        <taxon>Viridiplantae</taxon>
        <taxon>Streptophyta</taxon>
        <taxon>Embryophyta</taxon>
        <taxon>Tracheophyta</taxon>
        <taxon>Spermatophyta</taxon>
        <taxon>Magnoliopsida</taxon>
        <taxon>eudicotyledons</taxon>
        <taxon>Gunneridae</taxon>
        <taxon>Pentapetalae</taxon>
        <taxon>rosids</taxon>
        <taxon>fabids</taxon>
        <taxon>Fabales</taxon>
        <taxon>Fabaceae</taxon>
        <taxon>Papilionoideae</taxon>
        <taxon>50 kb inversion clade</taxon>
        <taxon>NPAAA clade</taxon>
        <taxon>indigoferoid/millettioid clade</taxon>
        <taxon>Phaseoleae</taxon>
        <taxon>Canavalia</taxon>
    </lineage>
</organism>
<sequence>MDHANEFCGSGINKRSNNESSNRRKLLMSRQIVLENDREDINKMADAFINNFRKQLKIEKENSFKRLQDMINRGA</sequence>
<name>A0AAN9MQS4_CANGL</name>
<evidence type="ECO:0000313" key="2">
    <source>
        <dbReference type="EMBL" id="KAK7359260.1"/>
    </source>
</evidence>
<dbReference type="AlphaFoldDB" id="A0AAN9MQS4"/>
<evidence type="ECO:0000313" key="3">
    <source>
        <dbReference type="Proteomes" id="UP001367508"/>
    </source>
</evidence>
<keyword evidence="3" id="KW-1185">Reference proteome</keyword>